<dbReference type="GO" id="GO:0005524">
    <property type="term" value="F:ATP binding"/>
    <property type="evidence" value="ECO:0007669"/>
    <property type="project" value="UniProtKB-UniRule"/>
</dbReference>
<dbReference type="InterPro" id="IPR027417">
    <property type="entry name" value="P-loop_NTPase"/>
</dbReference>
<evidence type="ECO:0000256" key="3">
    <source>
        <dbReference type="ARBA" id="ARBA00022741"/>
    </source>
</evidence>
<dbReference type="VEuPathDB" id="VectorBase:AATE019069"/>
<dbReference type="STRING" id="41427.A0A182JJ74"/>
<keyword evidence="6" id="KW-0206">Cytoskeleton</keyword>
<dbReference type="InterPro" id="IPR001752">
    <property type="entry name" value="Kinesin_motor_dom"/>
</dbReference>
<dbReference type="SUPFAM" id="SSF52540">
    <property type="entry name" value="P-loop containing nucleoside triphosphate hydrolases"/>
    <property type="match status" value="1"/>
</dbReference>
<dbReference type="InterPro" id="IPR019821">
    <property type="entry name" value="Kinesin_motor_CS"/>
</dbReference>
<dbReference type="AlphaFoldDB" id="A0A182JJ74"/>
<dbReference type="InterPro" id="IPR027640">
    <property type="entry name" value="Kinesin-like_fam"/>
</dbReference>
<keyword evidence="3 7" id="KW-0547">Nucleotide-binding</keyword>
<keyword evidence="4 7" id="KW-0067">ATP-binding</keyword>
<accession>A0A182JJ74</accession>
<dbReference type="GO" id="GO:0003777">
    <property type="term" value="F:microtubule motor activity"/>
    <property type="evidence" value="ECO:0007669"/>
    <property type="project" value="InterPro"/>
</dbReference>
<dbReference type="PROSITE" id="PS50067">
    <property type="entry name" value="KINESIN_MOTOR_2"/>
    <property type="match status" value="1"/>
</dbReference>
<keyword evidence="5" id="KW-0175">Coiled coil</keyword>
<evidence type="ECO:0000256" key="8">
    <source>
        <dbReference type="RuleBase" id="RU000394"/>
    </source>
</evidence>
<dbReference type="GO" id="GO:0007018">
    <property type="term" value="P:microtubule-based movement"/>
    <property type="evidence" value="ECO:0007669"/>
    <property type="project" value="InterPro"/>
</dbReference>
<sequence length="511" mass="56705">MDTSTTVPDTVQVVVRIRPLSERELAKGYESVIVQPNPPEPRLIARNQEEFTFTEVFGPEVDQLEVYERSVRAIVLKLLEGFNVSILAYGQTGSGKTYTIGTSFAGSRLKINVGILPRALVDIFTHVNAKQRGAREEAATGNGTRYRVFCSFMELYQDHVYDLLSHRNRYERLLGIREDVGGGVFVPGLTELAVSTAEEAFRWLQHGAGCRATAPTSMNKESNRSHTIFTVIVRACLGTDDERVTISKLHFVDLAGSERAKKSRASGDRLRECIQINKGLLALGNVISALANHAKSTRNNTTYVSYRDSKLTRLLQNSLGGNSITLMLACVSPASYNLEETLSTLRYADRALAIRNKPSKSTPSASLDSGSSSGSDELERLTKTVSRLRLENTQLRRRISAELRPAVGVAGMAGGKHLLAQNRLLHGQLQASLEESTRIELRASIAENALGRLEPLVCTELSDSEFQTPDESESPEELRRRCLDVLLRYRTEYEALRQRPTAQQRSTLHKI</sequence>
<dbReference type="PANTHER" id="PTHR47969">
    <property type="entry name" value="CHROMOSOME-ASSOCIATED KINESIN KIF4A-RELATED"/>
    <property type="match status" value="1"/>
</dbReference>
<evidence type="ECO:0000256" key="7">
    <source>
        <dbReference type="PROSITE-ProRule" id="PRU00283"/>
    </source>
</evidence>
<dbReference type="GO" id="GO:0051231">
    <property type="term" value="P:spindle elongation"/>
    <property type="evidence" value="ECO:0007669"/>
    <property type="project" value="TreeGrafter"/>
</dbReference>
<dbReference type="EnsemblMetazoa" id="AATE019069-RA">
    <property type="protein sequence ID" value="AATE019069-PA.1"/>
    <property type="gene ID" value="AATE019069"/>
</dbReference>
<reference evidence="10" key="1">
    <citation type="submission" date="2022-08" db="UniProtKB">
        <authorList>
            <consortium name="EnsemblMetazoa"/>
        </authorList>
    </citation>
    <scope>IDENTIFICATION</scope>
    <source>
        <strain evidence="10">EBRO</strain>
    </source>
</reference>
<dbReference type="Pfam" id="PF00225">
    <property type="entry name" value="Kinesin"/>
    <property type="match status" value="1"/>
</dbReference>
<comment type="subcellular location">
    <subcellularLocation>
        <location evidence="1">Cytoplasm</location>
        <location evidence="1">Cytoskeleton</location>
    </subcellularLocation>
</comment>
<evidence type="ECO:0000256" key="1">
    <source>
        <dbReference type="ARBA" id="ARBA00004245"/>
    </source>
</evidence>
<dbReference type="SMART" id="SM00129">
    <property type="entry name" value="KISc"/>
    <property type="match status" value="1"/>
</dbReference>
<protein>
    <recommendedName>
        <fullName evidence="8">Kinesin-like protein</fullName>
    </recommendedName>
</protein>
<dbReference type="Gene3D" id="3.40.850.10">
    <property type="entry name" value="Kinesin motor domain"/>
    <property type="match status" value="1"/>
</dbReference>
<dbReference type="PROSITE" id="PS00411">
    <property type="entry name" value="KINESIN_MOTOR_1"/>
    <property type="match status" value="1"/>
</dbReference>
<feature type="binding site" evidence="7">
    <location>
        <begin position="90"/>
        <end position="97"/>
    </location>
    <ligand>
        <name>ATP</name>
        <dbReference type="ChEBI" id="CHEBI:30616"/>
    </ligand>
</feature>
<dbReference type="GO" id="GO:0007052">
    <property type="term" value="P:mitotic spindle organization"/>
    <property type="evidence" value="ECO:0007669"/>
    <property type="project" value="TreeGrafter"/>
</dbReference>
<feature type="region of interest" description="Disordered" evidence="9">
    <location>
        <begin position="358"/>
        <end position="379"/>
    </location>
</feature>
<keyword evidence="8" id="KW-0493">Microtubule</keyword>
<dbReference type="GO" id="GO:0005875">
    <property type="term" value="C:microtubule associated complex"/>
    <property type="evidence" value="ECO:0007669"/>
    <property type="project" value="TreeGrafter"/>
</dbReference>
<evidence type="ECO:0000256" key="4">
    <source>
        <dbReference type="ARBA" id="ARBA00022840"/>
    </source>
</evidence>
<dbReference type="PRINTS" id="PR00380">
    <property type="entry name" value="KINESINHEAVY"/>
</dbReference>
<comment type="similarity">
    <text evidence="7 8">Belongs to the TRAFAC class myosin-kinesin ATPase superfamily. Kinesin family.</text>
</comment>
<dbReference type="PANTHER" id="PTHR47969:SF15">
    <property type="entry name" value="CHROMOSOME-ASSOCIATED KINESIN KIF4A-RELATED"/>
    <property type="match status" value="1"/>
</dbReference>
<dbReference type="GO" id="GO:0005874">
    <property type="term" value="C:microtubule"/>
    <property type="evidence" value="ECO:0007669"/>
    <property type="project" value="UniProtKB-KW"/>
</dbReference>
<keyword evidence="7 8" id="KW-0505">Motor protein</keyword>
<organism evidence="10">
    <name type="scientific">Anopheles atroparvus</name>
    <name type="common">European mosquito</name>
    <dbReference type="NCBI Taxonomy" id="41427"/>
    <lineage>
        <taxon>Eukaryota</taxon>
        <taxon>Metazoa</taxon>
        <taxon>Ecdysozoa</taxon>
        <taxon>Arthropoda</taxon>
        <taxon>Hexapoda</taxon>
        <taxon>Insecta</taxon>
        <taxon>Pterygota</taxon>
        <taxon>Neoptera</taxon>
        <taxon>Endopterygota</taxon>
        <taxon>Diptera</taxon>
        <taxon>Nematocera</taxon>
        <taxon>Culicoidea</taxon>
        <taxon>Culicidae</taxon>
        <taxon>Anophelinae</taxon>
        <taxon>Anopheles</taxon>
    </lineage>
</organism>
<proteinExistence type="inferred from homology"/>
<evidence type="ECO:0000256" key="9">
    <source>
        <dbReference type="SAM" id="MobiDB-lite"/>
    </source>
</evidence>
<dbReference type="GO" id="GO:0008017">
    <property type="term" value="F:microtubule binding"/>
    <property type="evidence" value="ECO:0007669"/>
    <property type="project" value="InterPro"/>
</dbReference>
<name>A0A182JJ74_ANOAO</name>
<keyword evidence="2" id="KW-0963">Cytoplasm</keyword>
<evidence type="ECO:0000256" key="6">
    <source>
        <dbReference type="ARBA" id="ARBA00023212"/>
    </source>
</evidence>
<feature type="compositionally biased region" description="Low complexity" evidence="9">
    <location>
        <begin position="366"/>
        <end position="375"/>
    </location>
</feature>
<evidence type="ECO:0000256" key="5">
    <source>
        <dbReference type="ARBA" id="ARBA00023054"/>
    </source>
</evidence>
<evidence type="ECO:0000256" key="2">
    <source>
        <dbReference type="ARBA" id="ARBA00022490"/>
    </source>
</evidence>
<evidence type="ECO:0000313" key="10">
    <source>
        <dbReference type="EnsemblMetazoa" id="AATE019069-PA.1"/>
    </source>
</evidence>
<dbReference type="InterPro" id="IPR036961">
    <property type="entry name" value="Kinesin_motor_dom_sf"/>
</dbReference>